<evidence type="ECO:0000313" key="1">
    <source>
        <dbReference type="EMBL" id="KAF5761544.1"/>
    </source>
</evidence>
<reference evidence="2" key="2">
    <citation type="submission" date="2017-02" db="EMBL/GenBank/DDBJ databases">
        <title>Sunflower complete genome.</title>
        <authorList>
            <person name="Langlade N."/>
            <person name="Munos S."/>
        </authorList>
    </citation>
    <scope>NUCLEOTIDE SEQUENCE [LARGE SCALE GENOMIC DNA]</scope>
    <source>
        <tissue evidence="2">Leaves</tissue>
    </source>
</reference>
<name>A0A251S266_HELAN</name>
<sequence length="66" mass="7756">MCVSTRRSREEGETLVTSKIQQLKEEIEANHLHGSKKKVRVTPDRKRITTKVKLLDGWHHLDRTHL</sequence>
<dbReference type="AlphaFoldDB" id="A0A251S266"/>
<proteinExistence type="predicted"/>
<protein>
    <submittedName>
        <fullName evidence="2">Uncharacterized protein</fullName>
    </submittedName>
</protein>
<dbReference type="Gramene" id="mRNA:HanXRQr2_Chr16g0766351">
    <property type="protein sequence ID" value="mRNA:HanXRQr2_Chr16g0766351"/>
    <property type="gene ID" value="HanXRQr2_Chr16g0766351"/>
</dbReference>
<organism evidence="2 3">
    <name type="scientific">Helianthus annuus</name>
    <name type="common">Common sunflower</name>
    <dbReference type="NCBI Taxonomy" id="4232"/>
    <lineage>
        <taxon>Eukaryota</taxon>
        <taxon>Viridiplantae</taxon>
        <taxon>Streptophyta</taxon>
        <taxon>Embryophyta</taxon>
        <taxon>Tracheophyta</taxon>
        <taxon>Spermatophyta</taxon>
        <taxon>Magnoliopsida</taxon>
        <taxon>eudicotyledons</taxon>
        <taxon>Gunneridae</taxon>
        <taxon>Pentapetalae</taxon>
        <taxon>asterids</taxon>
        <taxon>campanulids</taxon>
        <taxon>Asterales</taxon>
        <taxon>Asteraceae</taxon>
        <taxon>Asteroideae</taxon>
        <taxon>Heliantheae alliance</taxon>
        <taxon>Heliantheae</taxon>
        <taxon>Helianthus</taxon>
    </lineage>
</organism>
<dbReference type="InParanoid" id="A0A251S266"/>
<accession>A0A251S266</accession>
<reference evidence="1 3" key="1">
    <citation type="journal article" date="2017" name="Nature">
        <title>The sunflower genome provides insights into oil metabolism, flowering and Asterid evolution.</title>
        <authorList>
            <person name="Badouin H."/>
            <person name="Gouzy J."/>
            <person name="Grassa C.J."/>
            <person name="Murat F."/>
            <person name="Staton S.E."/>
            <person name="Cottret L."/>
            <person name="Lelandais-Briere C."/>
            <person name="Owens G.L."/>
            <person name="Carrere S."/>
            <person name="Mayjonade B."/>
            <person name="Legrand L."/>
            <person name="Gill N."/>
            <person name="Kane N.C."/>
            <person name="Bowers J.E."/>
            <person name="Hubner S."/>
            <person name="Bellec A."/>
            <person name="Berard A."/>
            <person name="Berges H."/>
            <person name="Blanchet N."/>
            <person name="Boniface M.C."/>
            <person name="Brunel D."/>
            <person name="Catrice O."/>
            <person name="Chaidir N."/>
            <person name="Claudel C."/>
            <person name="Donnadieu C."/>
            <person name="Faraut T."/>
            <person name="Fievet G."/>
            <person name="Helmstetter N."/>
            <person name="King M."/>
            <person name="Knapp S.J."/>
            <person name="Lai Z."/>
            <person name="Le Paslier M.C."/>
            <person name="Lippi Y."/>
            <person name="Lorenzon L."/>
            <person name="Mandel J.R."/>
            <person name="Marage G."/>
            <person name="Marchand G."/>
            <person name="Marquand E."/>
            <person name="Bret-Mestries E."/>
            <person name="Morien E."/>
            <person name="Nambeesan S."/>
            <person name="Nguyen T."/>
            <person name="Pegot-Espagnet P."/>
            <person name="Pouilly N."/>
            <person name="Raftis F."/>
            <person name="Sallet E."/>
            <person name="Schiex T."/>
            <person name="Thomas J."/>
            <person name="Vandecasteele C."/>
            <person name="Vares D."/>
            <person name="Vear F."/>
            <person name="Vautrin S."/>
            <person name="Crespi M."/>
            <person name="Mangin B."/>
            <person name="Burke J.M."/>
            <person name="Salse J."/>
            <person name="Munos S."/>
            <person name="Vincourt P."/>
            <person name="Rieseberg L.H."/>
            <person name="Langlade N.B."/>
        </authorList>
    </citation>
    <scope>NUCLEOTIDE SEQUENCE [LARGE SCALE GENOMIC DNA]</scope>
    <source>
        <strain evidence="3">cv. SF193</strain>
        <tissue evidence="1">Leaves</tissue>
    </source>
</reference>
<dbReference type="EMBL" id="CM007905">
    <property type="protein sequence ID" value="OTF92639.1"/>
    <property type="molecule type" value="Genomic_DNA"/>
</dbReference>
<gene>
    <name evidence="2" type="ORF">HannXRQ_Chr16g0524101</name>
    <name evidence="1" type="ORF">HanXRQr2_Chr16g0766351</name>
</gene>
<evidence type="ECO:0000313" key="2">
    <source>
        <dbReference type="EMBL" id="OTF92639.1"/>
    </source>
</evidence>
<reference evidence="1" key="3">
    <citation type="submission" date="2020-06" db="EMBL/GenBank/DDBJ databases">
        <title>Helianthus annuus Genome sequencing and assembly Release 2.</title>
        <authorList>
            <person name="Gouzy J."/>
            <person name="Langlade N."/>
            <person name="Munos S."/>
        </authorList>
    </citation>
    <scope>NUCLEOTIDE SEQUENCE</scope>
    <source>
        <tissue evidence="1">Leaves</tissue>
    </source>
</reference>
<keyword evidence="3" id="KW-1185">Reference proteome</keyword>
<evidence type="ECO:0000313" key="3">
    <source>
        <dbReference type="Proteomes" id="UP000215914"/>
    </source>
</evidence>
<dbReference type="EMBL" id="MNCJ02000331">
    <property type="protein sequence ID" value="KAF5761544.1"/>
    <property type="molecule type" value="Genomic_DNA"/>
</dbReference>
<dbReference type="Proteomes" id="UP000215914">
    <property type="component" value="Chromosome 16"/>
</dbReference>